<dbReference type="EMBL" id="JAZGQL010000001">
    <property type="protein sequence ID" value="MEE6305510.1"/>
    <property type="molecule type" value="Genomic_DNA"/>
</dbReference>
<accession>A0ABU7S6B7</accession>
<dbReference type="EC" id="2.7.-.-" evidence="3"/>
<dbReference type="GO" id="GO:0016740">
    <property type="term" value="F:transferase activity"/>
    <property type="evidence" value="ECO:0007669"/>
    <property type="project" value="UniProtKB-KW"/>
</dbReference>
<dbReference type="InterPro" id="IPR051678">
    <property type="entry name" value="AGP_Transferase"/>
</dbReference>
<dbReference type="InterPro" id="IPR002575">
    <property type="entry name" value="Aminoglycoside_PTrfase"/>
</dbReference>
<gene>
    <name evidence="3" type="ORF">V1634_01505</name>
</gene>
<protein>
    <submittedName>
        <fullName evidence="3">Aminoglycoside phosphotransferase family protein</fullName>
        <ecNumber evidence="3">2.7.-.-</ecNumber>
    </submittedName>
</protein>
<dbReference type="PANTHER" id="PTHR21310">
    <property type="entry name" value="AMINOGLYCOSIDE PHOSPHOTRANSFERASE-RELATED-RELATED"/>
    <property type="match status" value="1"/>
</dbReference>
<evidence type="ECO:0000313" key="4">
    <source>
        <dbReference type="Proteomes" id="UP001339911"/>
    </source>
</evidence>
<feature type="region of interest" description="Disordered" evidence="1">
    <location>
        <begin position="309"/>
        <end position="337"/>
    </location>
</feature>
<keyword evidence="3" id="KW-0808">Transferase</keyword>
<name>A0ABU7S6B7_9ACTN</name>
<dbReference type="PANTHER" id="PTHR21310:SF42">
    <property type="entry name" value="BIFUNCTIONAL AAC_APH"/>
    <property type="match status" value="1"/>
</dbReference>
<feature type="compositionally biased region" description="Basic and acidic residues" evidence="1">
    <location>
        <begin position="316"/>
        <end position="337"/>
    </location>
</feature>
<dbReference type="InterPro" id="IPR011009">
    <property type="entry name" value="Kinase-like_dom_sf"/>
</dbReference>
<proteinExistence type="predicted"/>
<dbReference type="SUPFAM" id="SSF56112">
    <property type="entry name" value="Protein kinase-like (PK-like)"/>
    <property type="match status" value="1"/>
</dbReference>
<dbReference type="Gene3D" id="3.90.1200.10">
    <property type="match status" value="1"/>
</dbReference>
<evidence type="ECO:0000256" key="1">
    <source>
        <dbReference type="SAM" id="MobiDB-lite"/>
    </source>
</evidence>
<dbReference type="RefSeq" id="WP_331205891.1">
    <property type="nucleotide sequence ID" value="NZ_JAZGQL010000001.1"/>
</dbReference>
<comment type="caution">
    <text evidence="3">The sequence shown here is derived from an EMBL/GenBank/DDBJ whole genome shotgun (WGS) entry which is preliminary data.</text>
</comment>
<feature type="domain" description="Aminoglycoside phosphotransferase" evidence="2">
    <location>
        <begin position="40"/>
        <end position="273"/>
    </location>
</feature>
<dbReference type="Proteomes" id="UP001339911">
    <property type="component" value="Unassembled WGS sequence"/>
</dbReference>
<dbReference type="Gene3D" id="3.30.200.20">
    <property type="entry name" value="Phosphorylase Kinase, domain 1"/>
    <property type="match status" value="1"/>
</dbReference>
<reference evidence="3 4" key="1">
    <citation type="submission" date="2024-01" db="EMBL/GenBank/DDBJ databases">
        <title>Genome insights into Plantactinospora veratri sp. nov.</title>
        <authorList>
            <person name="Wang L."/>
        </authorList>
    </citation>
    <scope>NUCLEOTIDE SEQUENCE [LARGE SCALE GENOMIC DNA]</scope>
    <source>
        <strain evidence="3 4">NEAU-FHS4</strain>
    </source>
</reference>
<evidence type="ECO:0000313" key="3">
    <source>
        <dbReference type="EMBL" id="MEE6305510.1"/>
    </source>
</evidence>
<sequence>MASTDRQPVEVPTDEALVRRLLAAQFPQWAELPVVRTRVWGTDNAMYRLGGDRVVRLPRFARWAPQVDREHRWLPRLAPHLPLTVPVPLALGQPAEGYPFRWSVYPWLDGENPARGGGPDPDRLARDVAEFIRALRRIDPTGGPAPDASNAFRGVPVGDSRPSLATDGSLRRRIAALAGLVDIDALTAVWDAALAAVPAWDGRGVWIHGDLAAGNLLTVDGRLRAAIDFGCLAVGDPACDLMVAWTLLPAGSRAVFRAALEVDDATWARGRGWGMAMRVPAPEDFSTADPDRAAYARRIVAEFVADHRQAGSGDEGAGHEEAGDRSGFRLSRESPTA</sequence>
<dbReference type="Pfam" id="PF01636">
    <property type="entry name" value="APH"/>
    <property type="match status" value="1"/>
</dbReference>
<keyword evidence="4" id="KW-1185">Reference proteome</keyword>
<dbReference type="CDD" id="cd05155">
    <property type="entry name" value="APH_ChoK_like_1"/>
    <property type="match status" value="1"/>
</dbReference>
<evidence type="ECO:0000259" key="2">
    <source>
        <dbReference type="Pfam" id="PF01636"/>
    </source>
</evidence>
<organism evidence="3 4">
    <name type="scientific">Plantactinospora veratri</name>
    <dbReference type="NCBI Taxonomy" id="1436122"/>
    <lineage>
        <taxon>Bacteria</taxon>
        <taxon>Bacillati</taxon>
        <taxon>Actinomycetota</taxon>
        <taxon>Actinomycetes</taxon>
        <taxon>Micromonosporales</taxon>
        <taxon>Micromonosporaceae</taxon>
        <taxon>Plantactinospora</taxon>
    </lineage>
</organism>